<comment type="caution">
    <text evidence="1">The sequence shown here is derived from an EMBL/GenBank/DDBJ whole genome shotgun (WGS) entry which is preliminary data.</text>
</comment>
<evidence type="ECO:0000313" key="1">
    <source>
        <dbReference type="EMBL" id="RMC36309.1"/>
    </source>
</evidence>
<evidence type="ECO:0000313" key="2">
    <source>
        <dbReference type="Proteomes" id="UP000273516"/>
    </source>
</evidence>
<proteinExistence type="predicted"/>
<sequence length="174" mass="19858">MERQLSESLGNFHVSGNVLKRRLRKNFALCVNWEMPAAIAFDRITDFQRLEEKLPRYGMSARRIDPAEEPGVGLGWIMDFDHREGTEPVRLVVNQFDRPGRISISGLSRTLEILIEVTIIALNGSQSRAIIDFSIRPRDLRANLMLRLPKRWGGNAIPDLNTTTMRFINDLVNG</sequence>
<keyword evidence="2" id="KW-1185">Reference proteome</keyword>
<gene>
    <name evidence="1" type="ORF">C9E81_06415</name>
</gene>
<name>A0A3M0MFG8_9RHOB</name>
<organism evidence="1 2">
    <name type="scientific">Paracoccus alkanivorans</name>
    <dbReference type="NCBI Taxonomy" id="2116655"/>
    <lineage>
        <taxon>Bacteria</taxon>
        <taxon>Pseudomonadati</taxon>
        <taxon>Pseudomonadota</taxon>
        <taxon>Alphaproteobacteria</taxon>
        <taxon>Rhodobacterales</taxon>
        <taxon>Paracoccaceae</taxon>
        <taxon>Paracoccus</taxon>
    </lineage>
</organism>
<dbReference type="Proteomes" id="UP000273516">
    <property type="component" value="Unassembled WGS sequence"/>
</dbReference>
<dbReference type="EMBL" id="QOKZ01000002">
    <property type="protein sequence ID" value="RMC36309.1"/>
    <property type="molecule type" value="Genomic_DNA"/>
</dbReference>
<reference evidence="1 2" key="1">
    <citation type="submission" date="2018-07" db="EMBL/GenBank/DDBJ databases">
        <authorList>
            <person name="Zhang Y."/>
            <person name="Wang L."/>
            <person name="Ma S."/>
        </authorList>
    </citation>
    <scope>NUCLEOTIDE SEQUENCE [LARGE SCALE GENOMIC DNA]</scope>
    <source>
        <strain evidence="1 2">4-2</strain>
    </source>
</reference>
<protein>
    <recommendedName>
        <fullName evidence="3">SRPBCC family protein</fullName>
    </recommendedName>
</protein>
<evidence type="ECO:0008006" key="3">
    <source>
        <dbReference type="Google" id="ProtNLM"/>
    </source>
</evidence>
<dbReference type="AlphaFoldDB" id="A0A3M0MFG8"/>
<accession>A0A3M0MFG8</accession>
<dbReference type="SUPFAM" id="SSF55961">
    <property type="entry name" value="Bet v1-like"/>
    <property type="match status" value="1"/>
</dbReference>